<dbReference type="InterPro" id="IPR018289">
    <property type="entry name" value="MULE_transposase_dom"/>
</dbReference>
<proteinExistence type="predicted"/>
<sequence length="340" mass="39250">MVLGLYKTWLYAVEDSEMGVHVPNIIDHNESQTVDCEVAIDCSSNESEDETLLSDNLEVIALQKKREISEKLIEYKELYKGMTFKDIPEARKVINLYCLANCYGLKQLKSDSIRLRYMCEVGCPFVCLISEDKNGGRVKIKTLKSKHKCNPAYDNPKIDKNTIAEYFKNKLQENPMIKVKEMKMTLKNTFNINVSHAKCKRAKRMILESLAGSFTDEYNKIEAYANELRLSNPESDAKGQLLVDVALDSMNHFYPIAWAVVDKETKVTWTWFLTLLNNSLDLKLGEGYTFMPDMQKGLIEAVQAIVPDAHHRYCVRHIEANWCRRWGAGDFKKKYLWWCA</sequence>
<evidence type="ECO:0000313" key="2">
    <source>
        <dbReference type="RefSeq" id="XP_016473025.1"/>
    </source>
</evidence>
<protein>
    <recommendedName>
        <fullName evidence="1">MULE transposase domain-containing protein</fullName>
    </recommendedName>
</protein>
<dbReference type="Pfam" id="PF10551">
    <property type="entry name" value="MULE"/>
    <property type="match status" value="1"/>
</dbReference>
<dbReference type="STRING" id="4097.A0A1S4A8Q8"/>
<dbReference type="KEGG" id="nta:107794983"/>
<dbReference type="AlphaFoldDB" id="A0A1S4A8Q8"/>
<name>A0A1S4A8Q8_TOBAC</name>
<dbReference type="PaxDb" id="4097-A0A1S4A8Q8"/>
<evidence type="ECO:0000259" key="1">
    <source>
        <dbReference type="Pfam" id="PF10551"/>
    </source>
</evidence>
<organism evidence="2">
    <name type="scientific">Nicotiana tabacum</name>
    <name type="common">Common tobacco</name>
    <dbReference type="NCBI Taxonomy" id="4097"/>
    <lineage>
        <taxon>Eukaryota</taxon>
        <taxon>Viridiplantae</taxon>
        <taxon>Streptophyta</taxon>
        <taxon>Embryophyta</taxon>
        <taxon>Tracheophyta</taxon>
        <taxon>Spermatophyta</taxon>
        <taxon>Magnoliopsida</taxon>
        <taxon>eudicotyledons</taxon>
        <taxon>Gunneridae</taxon>
        <taxon>Pentapetalae</taxon>
        <taxon>asterids</taxon>
        <taxon>lamiids</taxon>
        <taxon>Solanales</taxon>
        <taxon>Solanaceae</taxon>
        <taxon>Nicotianoideae</taxon>
        <taxon>Nicotianeae</taxon>
        <taxon>Nicotiana</taxon>
    </lineage>
</organism>
<dbReference type="PANTHER" id="PTHR31973">
    <property type="entry name" value="POLYPROTEIN, PUTATIVE-RELATED"/>
    <property type="match status" value="1"/>
</dbReference>
<feature type="domain" description="MULE transposase" evidence="1">
    <location>
        <begin position="237"/>
        <end position="320"/>
    </location>
</feature>
<dbReference type="RefSeq" id="XP_016473025.1">
    <property type="nucleotide sequence ID" value="XM_016617539.1"/>
</dbReference>
<gene>
    <name evidence="2" type="primary">LOC107794983</name>
</gene>
<dbReference type="OrthoDB" id="1297765at2759"/>
<accession>A0A1S4A8Q8</accession>
<reference evidence="2" key="1">
    <citation type="submission" date="2025-08" db="UniProtKB">
        <authorList>
            <consortium name="RefSeq"/>
        </authorList>
    </citation>
    <scope>IDENTIFICATION</scope>
</reference>
<dbReference type="PANTHER" id="PTHR31973:SF189">
    <property type="entry name" value="TRANSPOSASE, MUDR, PLANT, MULE TRANSPOSASE DOMAIN PROTEIN-RELATED"/>
    <property type="match status" value="1"/>
</dbReference>